<protein>
    <submittedName>
        <fullName evidence="2">Uncharacterized protein LOC142179960</fullName>
    </submittedName>
</protein>
<sequence length="153" mass="17177">MVTFEVILGIDWLPPYHAIFDCYAKTVTLAILELPRLEWRNSSAGTSKRVISFFKAKNMVEKGCLAYLAFVGDTTAETPTLESVPMVREVFNVFPADLPGMPPDRDIDFGIDLVPGTQPISTSPYRMAPKELRFLKEMFREMLEKGLKVKSGA</sequence>
<evidence type="ECO:0000313" key="1">
    <source>
        <dbReference type="Proteomes" id="UP000790787"/>
    </source>
</evidence>
<evidence type="ECO:0000313" key="2">
    <source>
        <dbReference type="RefSeq" id="XP_075106966.1"/>
    </source>
</evidence>
<dbReference type="Proteomes" id="UP000790787">
    <property type="component" value="Chromosome 4"/>
</dbReference>
<keyword evidence="1" id="KW-1185">Reference proteome</keyword>
<accession>A0AC58UBV4</accession>
<gene>
    <name evidence="2" type="primary">LOC142179960</name>
</gene>
<organism evidence="1 2">
    <name type="scientific">Nicotiana tabacum</name>
    <name type="common">Common tobacco</name>
    <dbReference type="NCBI Taxonomy" id="4097"/>
    <lineage>
        <taxon>Eukaryota</taxon>
        <taxon>Viridiplantae</taxon>
        <taxon>Streptophyta</taxon>
        <taxon>Embryophyta</taxon>
        <taxon>Tracheophyta</taxon>
        <taxon>Spermatophyta</taxon>
        <taxon>Magnoliopsida</taxon>
        <taxon>eudicotyledons</taxon>
        <taxon>Gunneridae</taxon>
        <taxon>Pentapetalae</taxon>
        <taxon>asterids</taxon>
        <taxon>lamiids</taxon>
        <taxon>Solanales</taxon>
        <taxon>Solanaceae</taxon>
        <taxon>Nicotianoideae</taxon>
        <taxon>Nicotianeae</taxon>
        <taxon>Nicotiana</taxon>
    </lineage>
</organism>
<proteinExistence type="predicted"/>
<dbReference type="RefSeq" id="XP_075106966.1">
    <property type="nucleotide sequence ID" value="XM_075250865.1"/>
</dbReference>
<name>A0AC58UBV4_TOBAC</name>
<reference evidence="2" key="2">
    <citation type="submission" date="2025-08" db="UniProtKB">
        <authorList>
            <consortium name="RefSeq"/>
        </authorList>
    </citation>
    <scope>IDENTIFICATION</scope>
    <source>
        <tissue evidence="2">Leaf</tissue>
    </source>
</reference>
<reference evidence="1" key="1">
    <citation type="journal article" date="2014" name="Nat. Commun.">
        <title>The tobacco genome sequence and its comparison with those of tomato and potato.</title>
        <authorList>
            <person name="Sierro N."/>
            <person name="Battey J.N."/>
            <person name="Ouadi S."/>
            <person name="Bakaher N."/>
            <person name="Bovet L."/>
            <person name="Willig A."/>
            <person name="Goepfert S."/>
            <person name="Peitsch M.C."/>
            <person name="Ivanov N.V."/>
        </authorList>
    </citation>
    <scope>NUCLEOTIDE SEQUENCE [LARGE SCALE GENOMIC DNA]</scope>
</reference>